<sequence length="117" mass="13472">MFYERFAELCKIKGISPSKAAFEMGISKASITNWKQNGYTPRSEILEKIADYFSVSIDYLLGREPKETDDEMIQLLQDIKDNPDKRMLFSLSQKATPEDVKVMVKFLEGITKSDNHE</sequence>
<name>A0A136Q8I6_9FIRM</name>
<organism evidence="3 4">
    <name type="scientific">Christensenella minuta</name>
    <dbReference type="NCBI Taxonomy" id="626937"/>
    <lineage>
        <taxon>Bacteria</taxon>
        <taxon>Bacillati</taxon>
        <taxon>Bacillota</taxon>
        <taxon>Clostridia</taxon>
        <taxon>Christensenellales</taxon>
        <taxon>Christensenellaceae</taxon>
        <taxon>Christensenella</taxon>
    </lineage>
</organism>
<dbReference type="GO" id="GO:0003677">
    <property type="term" value="F:DNA binding"/>
    <property type="evidence" value="ECO:0007669"/>
    <property type="project" value="UniProtKB-KW"/>
</dbReference>
<keyword evidence="4" id="KW-1185">Reference proteome</keyword>
<dbReference type="OrthoDB" id="1653613at2"/>
<dbReference type="Gene3D" id="1.10.260.40">
    <property type="entry name" value="lambda repressor-like DNA-binding domains"/>
    <property type="match status" value="1"/>
</dbReference>
<dbReference type="Pfam" id="PF01381">
    <property type="entry name" value="HTH_3"/>
    <property type="match status" value="1"/>
</dbReference>
<evidence type="ECO:0000313" key="4">
    <source>
        <dbReference type="Proteomes" id="UP000070366"/>
    </source>
</evidence>
<evidence type="ECO:0000313" key="3">
    <source>
        <dbReference type="EMBL" id="KXK66968.1"/>
    </source>
</evidence>
<dbReference type="AlphaFoldDB" id="A0A136Q8I6"/>
<dbReference type="EMBL" id="LSZW01000015">
    <property type="protein sequence ID" value="KXK66968.1"/>
    <property type="molecule type" value="Genomic_DNA"/>
</dbReference>
<accession>A0A136Q8I6</accession>
<dbReference type="InterPro" id="IPR010982">
    <property type="entry name" value="Lambda_DNA-bd_dom_sf"/>
</dbReference>
<dbReference type="PANTHER" id="PTHR46558">
    <property type="entry name" value="TRACRIPTIONAL REGULATORY PROTEIN-RELATED-RELATED"/>
    <property type="match status" value="1"/>
</dbReference>
<gene>
    <name evidence="3" type="ORF">HMPREF3293_00180</name>
</gene>
<evidence type="ECO:0000256" key="1">
    <source>
        <dbReference type="ARBA" id="ARBA00023125"/>
    </source>
</evidence>
<keyword evidence="1 3" id="KW-0238">DNA-binding</keyword>
<dbReference type="KEGG" id="cmiu:B1H56_12870"/>
<protein>
    <submittedName>
        <fullName evidence="3">DNA-binding helix-turn-helix protein</fullName>
    </submittedName>
</protein>
<proteinExistence type="predicted"/>
<dbReference type="SUPFAM" id="SSF47413">
    <property type="entry name" value="lambda repressor-like DNA-binding domains"/>
    <property type="match status" value="1"/>
</dbReference>
<dbReference type="RefSeq" id="WP_066521156.1">
    <property type="nucleotide sequence ID" value="NZ_CABMOF010000004.1"/>
</dbReference>
<reference evidence="3 4" key="1">
    <citation type="submission" date="2016-02" db="EMBL/GenBank/DDBJ databases">
        <authorList>
            <person name="Wen L."/>
            <person name="He K."/>
            <person name="Yang H."/>
        </authorList>
    </citation>
    <scope>NUCLEOTIDE SEQUENCE [LARGE SCALE GENOMIC DNA]</scope>
    <source>
        <strain evidence="3 4">DSM 22607</strain>
    </source>
</reference>
<dbReference type="PANTHER" id="PTHR46558:SF11">
    <property type="entry name" value="HTH-TYPE TRANSCRIPTIONAL REGULATOR XRE"/>
    <property type="match status" value="1"/>
</dbReference>
<comment type="caution">
    <text evidence="3">The sequence shown here is derived from an EMBL/GenBank/DDBJ whole genome shotgun (WGS) entry which is preliminary data.</text>
</comment>
<dbReference type="PROSITE" id="PS50943">
    <property type="entry name" value="HTH_CROC1"/>
    <property type="match status" value="1"/>
</dbReference>
<dbReference type="KEGG" id="cmiu:B1H56_12680"/>
<dbReference type="Proteomes" id="UP000070366">
    <property type="component" value="Unassembled WGS sequence"/>
</dbReference>
<dbReference type="STRING" id="626937.HMPREF3293_00180"/>
<dbReference type="SMART" id="SM00530">
    <property type="entry name" value="HTH_XRE"/>
    <property type="match status" value="1"/>
</dbReference>
<dbReference type="CDD" id="cd00093">
    <property type="entry name" value="HTH_XRE"/>
    <property type="match status" value="1"/>
</dbReference>
<dbReference type="InterPro" id="IPR001387">
    <property type="entry name" value="Cro/C1-type_HTH"/>
</dbReference>
<feature type="domain" description="HTH cro/C1-type" evidence="2">
    <location>
        <begin position="6"/>
        <end position="60"/>
    </location>
</feature>
<evidence type="ECO:0000259" key="2">
    <source>
        <dbReference type="PROSITE" id="PS50943"/>
    </source>
</evidence>